<dbReference type="AlphaFoldDB" id="A0A4S4FU75"/>
<reference evidence="2 3" key="1">
    <citation type="submission" date="2019-04" db="EMBL/GenBank/DDBJ databases">
        <authorList>
            <person name="Jiang L."/>
        </authorList>
    </citation>
    <scope>NUCLEOTIDE SEQUENCE [LARGE SCALE GENOMIC DNA]</scope>
    <source>
        <strain evidence="2 3">YIM 131861</strain>
    </source>
</reference>
<proteinExistence type="predicted"/>
<sequence>MAGTVWVQGQPRWVDLSSSDLDRSIDFYRELFDWEATRGGERYGGYVTFSKNDFAVAGLAGKMPGAEGTPDAWTTYLHTADAAATAQSVIDAGGRNLFTPMDIPDMGVMGVAVDPTGGTIGSWQGSGHDGFEAHGEVGSPVWHELYADDFDAALSFYRRAFGWSTRPLSDTDDFRYELLVDGDHELAGIFDAGSRTDATPSRWQVYFGVKDTDRTVGHALELGGRVTEAPYDSPYGRMAALVDATGAAFIVSTVV</sequence>
<gene>
    <name evidence="2" type="ORF">E6C70_08025</name>
</gene>
<dbReference type="Proteomes" id="UP000307380">
    <property type="component" value="Unassembled WGS sequence"/>
</dbReference>
<accession>A0A4S4FU75</accession>
<dbReference type="InterPro" id="IPR052164">
    <property type="entry name" value="Anthracycline_SecMetBiosynth"/>
</dbReference>
<evidence type="ECO:0000313" key="2">
    <source>
        <dbReference type="EMBL" id="THG34233.1"/>
    </source>
</evidence>
<dbReference type="SUPFAM" id="SSF54593">
    <property type="entry name" value="Glyoxalase/Bleomycin resistance protein/Dihydroxybiphenyl dioxygenase"/>
    <property type="match status" value="2"/>
</dbReference>
<feature type="domain" description="VOC" evidence="1">
    <location>
        <begin position="139"/>
        <end position="254"/>
    </location>
</feature>
<dbReference type="InterPro" id="IPR037523">
    <property type="entry name" value="VOC_core"/>
</dbReference>
<dbReference type="PANTHER" id="PTHR33993:SF10">
    <property type="entry name" value="CONSERVED PROTEIN"/>
    <property type="match status" value="1"/>
</dbReference>
<evidence type="ECO:0000313" key="3">
    <source>
        <dbReference type="Proteomes" id="UP000307380"/>
    </source>
</evidence>
<dbReference type="PANTHER" id="PTHR33993">
    <property type="entry name" value="GLYOXALASE-RELATED"/>
    <property type="match status" value="1"/>
</dbReference>
<organism evidence="2 3">
    <name type="scientific">Orlajensenia flava</name>
    <dbReference type="NCBI Taxonomy" id="2565934"/>
    <lineage>
        <taxon>Bacteria</taxon>
        <taxon>Bacillati</taxon>
        <taxon>Actinomycetota</taxon>
        <taxon>Actinomycetes</taxon>
        <taxon>Micrococcales</taxon>
        <taxon>Microbacteriaceae</taxon>
        <taxon>Orlajensenia</taxon>
    </lineage>
</organism>
<dbReference type="PROSITE" id="PS51819">
    <property type="entry name" value="VOC"/>
    <property type="match status" value="2"/>
</dbReference>
<feature type="domain" description="VOC" evidence="1">
    <location>
        <begin position="10"/>
        <end position="125"/>
    </location>
</feature>
<dbReference type="RefSeq" id="WP_136424031.1">
    <property type="nucleotide sequence ID" value="NZ_OZ241748.1"/>
</dbReference>
<dbReference type="Pfam" id="PF00903">
    <property type="entry name" value="Glyoxalase"/>
    <property type="match status" value="1"/>
</dbReference>
<dbReference type="InterPro" id="IPR041581">
    <property type="entry name" value="Glyoxalase_6"/>
</dbReference>
<dbReference type="InterPro" id="IPR029068">
    <property type="entry name" value="Glyas_Bleomycin-R_OHBP_Dase"/>
</dbReference>
<dbReference type="InterPro" id="IPR004360">
    <property type="entry name" value="Glyas_Fos-R_dOase_dom"/>
</dbReference>
<dbReference type="OrthoDB" id="9793039at2"/>
<evidence type="ECO:0000259" key="1">
    <source>
        <dbReference type="PROSITE" id="PS51819"/>
    </source>
</evidence>
<comment type="caution">
    <text evidence="2">The sequence shown here is derived from an EMBL/GenBank/DDBJ whole genome shotgun (WGS) entry which is preliminary data.</text>
</comment>
<dbReference type="CDD" id="cd07247">
    <property type="entry name" value="SgaA_N_like"/>
    <property type="match status" value="2"/>
</dbReference>
<keyword evidence="3" id="KW-1185">Reference proteome</keyword>
<protein>
    <submittedName>
        <fullName evidence="2">VOC family protein</fullName>
    </submittedName>
</protein>
<dbReference type="Pfam" id="PF18029">
    <property type="entry name" value="Glyoxalase_6"/>
    <property type="match status" value="1"/>
</dbReference>
<dbReference type="Gene3D" id="3.10.180.10">
    <property type="entry name" value="2,3-Dihydroxybiphenyl 1,2-Dioxygenase, domain 1"/>
    <property type="match status" value="2"/>
</dbReference>
<dbReference type="EMBL" id="SSSN01000005">
    <property type="protein sequence ID" value="THG34233.1"/>
    <property type="molecule type" value="Genomic_DNA"/>
</dbReference>
<name>A0A4S4FU75_9MICO</name>